<protein>
    <submittedName>
        <fullName evidence="2">Uncharacterized protein</fullName>
    </submittedName>
</protein>
<organism evidence="2 3">
    <name type="scientific">Streptomyces brevispora</name>
    <dbReference type="NCBI Taxonomy" id="887462"/>
    <lineage>
        <taxon>Bacteria</taxon>
        <taxon>Bacillati</taxon>
        <taxon>Actinomycetota</taxon>
        <taxon>Actinomycetes</taxon>
        <taxon>Kitasatosporales</taxon>
        <taxon>Streptomycetaceae</taxon>
        <taxon>Streptomyces</taxon>
    </lineage>
</organism>
<evidence type="ECO:0000313" key="2">
    <source>
        <dbReference type="EMBL" id="WSC14329.1"/>
    </source>
</evidence>
<evidence type="ECO:0000256" key="1">
    <source>
        <dbReference type="SAM" id="MobiDB-lite"/>
    </source>
</evidence>
<name>A0ABZ1G361_9ACTN</name>
<reference evidence="2 3" key="1">
    <citation type="submission" date="2022-10" db="EMBL/GenBank/DDBJ databases">
        <title>The complete genomes of actinobacterial strains from the NBC collection.</title>
        <authorList>
            <person name="Joergensen T.S."/>
            <person name="Alvarez Arevalo M."/>
            <person name="Sterndorff E.B."/>
            <person name="Faurdal D."/>
            <person name="Vuksanovic O."/>
            <person name="Mourched A.-S."/>
            <person name="Charusanti P."/>
            <person name="Shaw S."/>
            <person name="Blin K."/>
            <person name="Weber T."/>
        </authorList>
    </citation>
    <scope>NUCLEOTIDE SEQUENCE [LARGE SCALE GENOMIC DNA]</scope>
    <source>
        <strain evidence="2 3">NBC 01769</strain>
    </source>
</reference>
<dbReference type="Proteomes" id="UP001330827">
    <property type="component" value="Chromosome"/>
</dbReference>
<keyword evidence="3" id="KW-1185">Reference proteome</keyword>
<evidence type="ECO:0000313" key="3">
    <source>
        <dbReference type="Proteomes" id="UP001330827"/>
    </source>
</evidence>
<feature type="region of interest" description="Disordered" evidence="1">
    <location>
        <begin position="1"/>
        <end position="21"/>
    </location>
</feature>
<sequence length="85" mass="9229">MTEQHNTSAAGASTPGRRAPAQRHVVAALFVDFGDRDREPRARYECVPCAYRSHVVTGAAAVAAFVETAAEAHRIVCPSRQENHQ</sequence>
<feature type="compositionally biased region" description="Polar residues" evidence="1">
    <location>
        <begin position="1"/>
        <end position="11"/>
    </location>
</feature>
<dbReference type="EMBL" id="CP109114">
    <property type="protein sequence ID" value="WSC14329.1"/>
    <property type="molecule type" value="Genomic_DNA"/>
</dbReference>
<dbReference type="RefSeq" id="WP_326592787.1">
    <property type="nucleotide sequence ID" value="NZ_CP109114.1"/>
</dbReference>
<proteinExistence type="predicted"/>
<accession>A0ABZ1G361</accession>
<gene>
    <name evidence="2" type="ORF">OIE64_16765</name>
</gene>